<proteinExistence type="predicted"/>
<dbReference type="Gene3D" id="3.30.160.660">
    <property type="match status" value="1"/>
</dbReference>
<keyword evidence="2" id="KW-0689">Ribosomal protein</keyword>
<dbReference type="Gene3D" id="3.40.50.720">
    <property type="entry name" value="NAD(P)-binding Rossmann-like Domain"/>
    <property type="match status" value="1"/>
</dbReference>
<dbReference type="GO" id="GO:0005840">
    <property type="term" value="C:ribosome"/>
    <property type="evidence" value="ECO:0007669"/>
    <property type="project" value="UniProtKB-KW"/>
</dbReference>
<reference evidence="2 3" key="1">
    <citation type="submission" date="2016-10" db="EMBL/GenBank/DDBJ databases">
        <authorList>
            <person name="de Groot N.N."/>
        </authorList>
    </citation>
    <scope>NUCLEOTIDE SEQUENCE [LARGE SCALE GENOMIC DNA]</scope>
    <source>
        <strain evidence="2 3">DSM 45610</strain>
    </source>
</reference>
<dbReference type="NCBIfam" id="TIGR03604">
    <property type="entry name" value="TOMM_cyclo_SagD"/>
    <property type="match status" value="1"/>
</dbReference>
<dbReference type="Gene3D" id="3.30.1330.230">
    <property type="match status" value="1"/>
</dbReference>
<dbReference type="GO" id="GO:0008641">
    <property type="term" value="F:ubiquitin-like modifier activating enzyme activity"/>
    <property type="evidence" value="ECO:0007669"/>
    <property type="project" value="InterPro"/>
</dbReference>
<dbReference type="PROSITE" id="PS51664">
    <property type="entry name" value="YCAO"/>
    <property type="match status" value="1"/>
</dbReference>
<dbReference type="InterPro" id="IPR022291">
    <property type="entry name" value="Bacteriocin_synth_cyclodeHase"/>
</dbReference>
<dbReference type="EMBL" id="FNNQ01000001">
    <property type="protein sequence ID" value="SDW00012.1"/>
    <property type="molecule type" value="Genomic_DNA"/>
</dbReference>
<evidence type="ECO:0000313" key="3">
    <source>
        <dbReference type="Proteomes" id="UP000198534"/>
    </source>
</evidence>
<keyword evidence="2" id="KW-0808">Transferase</keyword>
<dbReference type="SUPFAM" id="SSF69572">
    <property type="entry name" value="Activating enzymes of the ubiquitin-like proteins"/>
    <property type="match status" value="1"/>
</dbReference>
<dbReference type="PANTHER" id="PTHR37809">
    <property type="entry name" value="RIBOSOMAL PROTEIN S12 METHYLTHIOTRANSFERASE ACCESSORY FACTOR YCAO"/>
    <property type="match status" value="1"/>
</dbReference>
<evidence type="ECO:0000313" key="2">
    <source>
        <dbReference type="EMBL" id="SDW00012.1"/>
    </source>
</evidence>
<dbReference type="InterPro" id="IPR027624">
    <property type="entry name" value="TOMM_cyclo_SagD"/>
</dbReference>
<dbReference type="Pfam" id="PF02624">
    <property type="entry name" value="YcaO"/>
    <property type="match status" value="1"/>
</dbReference>
<evidence type="ECO:0000259" key="1">
    <source>
        <dbReference type="PROSITE" id="PS51664"/>
    </source>
</evidence>
<organism evidence="2 3">
    <name type="scientific">Marininema mesophilum</name>
    <dbReference type="NCBI Taxonomy" id="1048340"/>
    <lineage>
        <taxon>Bacteria</taxon>
        <taxon>Bacillati</taxon>
        <taxon>Bacillota</taxon>
        <taxon>Bacilli</taxon>
        <taxon>Bacillales</taxon>
        <taxon>Thermoactinomycetaceae</taxon>
        <taxon>Marininema</taxon>
    </lineage>
</organism>
<dbReference type="RefSeq" id="WP_091734471.1">
    <property type="nucleotide sequence ID" value="NZ_FNNQ01000001.1"/>
</dbReference>
<dbReference type="GO" id="GO:0016740">
    <property type="term" value="F:transferase activity"/>
    <property type="evidence" value="ECO:0007669"/>
    <property type="project" value="UniProtKB-KW"/>
</dbReference>
<dbReference type="OrthoDB" id="2379922at2"/>
<dbReference type="Gene3D" id="3.30.40.250">
    <property type="match status" value="1"/>
</dbReference>
<keyword evidence="3" id="KW-1185">Reference proteome</keyword>
<dbReference type="NCBIfam" id="TIGR03882">
    <property type="entry name" value="cyclo_dehyd_2"/>
    <property type="match status" value="1"/>
</dbReference>
<accession>A0A1H2PYU4</accession>
<protein>
    <submittedName>
        <fullName evidence="2">Ribosomal protein S12 methylthiotransferase accessory factor</fullName>
    </submittedName>
</protein>
<dbReference type="Proteomes" id="UP000198534">
    <property type="component" value="Unassembled WGS sequence"/>
</dbReference>
<dbReference type="PANTHER" id="PTHR37809:SF1">
    <property type="entry name" value="RIBOSOMAL PROTEIN S12 METHYLTHIOTRANSFERASE ACCESSORY FACTOR YCAO"/>
    <property type="match status" value="1"/>
</dbReference>
<dbReference type="STRING" id="1048340.SAMN05444487_10125"/>
<dbReference type="InterPro" id="IPR035985">
    <property type="entry name" value="Ubiquitin-activating_enz"/>
</dbReference>
<dbReference type="AlphaFoldDB" id="A0A1H2PYU4"/>
<name>A0A1H2PYU4_9BACL</name>
<sequence>MSGVMGVFGVGKLAERVIADLSKENTLVHQADLSDEIPEGLQFALVVHDQWQPAVHIQAEKVFRLRGVPWLRGFVSFGQGVIGPLVQPHSAGCSQCADLRTLMAGNDRREMWGIRQRLIEHGSPLRGDIWSTASGFSYMATMLVKETRHMINGQDVLTQGHLFFIHLKTLDTSQHVVLPDGKCPFCGELPDDSPFTAQITLKPSPKISLSTFRTRSMTELKQVLPSNYLDSRTGLFNGKAQDFDTTFADVTVNLPLFIGDEATAGRTHSYEESEMTAILEGLERHCGYAPQGRRPTVRDTYRNRENEALYPPQVGLHRAEQYANEKFPFKPFNPDRDMDWVWGWSLNEERPLLVPQLLAYYSFSCSGGYVYETSNGCAMGGSLEEAIFHGIMEVVERDAFLLTWYAQLPLPRLEPTSAKDQELHWMIDRMRAVAGYEVHLFNATMENGIPAVWAIAKNQRSQGVNLICAAGAHLDPIRAVKSSIYELAGILPMLDQEFTTNKEKAISMLKDPMKVREMKDHSLLYSLSEAEERLGFLLEGERPKQSFEEAFPQVSVSTDITEDLKGVLARFQERNLEVIVVNQTSPEVARHDLHCVKVLIPGMLPMTFGHHFTRLEGLKRVLHVPKELGYLSQSLTMDQLNPHPHPFP</sequence>
<dbReference type="InterPro" id="IPR003776">
    <property type="entry name" value="YcaO-like_dom"/>
</dbReference>
<gene>
    <name evidence="2" type="ORF">SAMN05444487_10125</name>
</gene>
<feature type="domain" description="YcaO" evidence="1">
    <location>
        <begin position="265"/>
        <end position="648"/>
    </location>
</feature>
<keyword evidence="2" id="KW-0687">Ribonucleoprotein</keyword>